<protein>
    <submittedName>
        <fullName evidence="2">Uncharacterized protein</fullName>
    </submittedName>
</protein>
<feature type="region of interest" description="Disordered" evidence="1">
    <location>
        <begin position="28"/>
        <end position="57"/>
    </location>
</feature>
<reference evidence="2 3" key="2">
    <citation type="journal article" date="2016" name="Appl. Microbiol. Biotechnol.">
        <title>Exploiting the genome sequence of Streptomyces nodosus for enhanced antibiotic production.</title>
        <authorList>
            <person name="Sweeney P."/>
            <person name="Murphy C.D."/>
            <person name="Caffrey P."/>
        </authorList>
    </citation>
    <scope>NUCLEOTIDE SEQUENCE [LARGE SCALE GENOMIC DNA]</scope>
    <source>
        <strain evidence="2 3">ATCC 14899</strain>
    </source>
</reference>
<evidence type="ECO:0000313" key="3">
    <source>
        <dbReference type="Proteomes" id="UP000031526"/>
    </source>
</evidence>
<accession>A0A0B5DFA2</accession>
<evidence type="ECO:0000256" key="1">
    <source>
        <dbReference type="SAM" id="MobiDB-lite"/>
    </source>
</evidence>
<dbReference type="EMBL" id="CP009313">
    <property type="protein sequence ID" value="AJE39131.1"/>
    <property type="molecule type" value="Genomic_DNA"/>
</dbReference>
<reference evidence="3" key="1">
    <citation type="submission" date="2014-09" db="EMBL/GenBank/DDBJ databases">
        <title>Sequence of the Streptomyces nodosus genome.</title>
        <authorList>
            <person name="Sweeney P."/>
            <person name="Stephens N."/>
            <person name="Murphy C."/>
            <person name="Caffrey P."/>
        </authorList>
    </citation>
    <scope>NUCLEOTIDE SEQUENCE [LARGE SCALE GENOMIC DNA]</scope>
    <source>
        <strain evidence="3">ATCC 14899</strain>
    </source>
</reference>
<organism evidence="2 3">
    <name type="scientific">Streptomyces nodosus</name>
    <dbReference type="NCBI Taxonomy" id="40318"/>
    <lineage>
        <taxon>Bacteria</taxon>
        <taxon>Bacillati</taxon>
        <taxon>Actinomycetota</taxon>
        <taxon>Actinomycetes</taxon>
        <taxon>Kitasatosporales</taxon>
        <taxon>Streptomycetaceae</taxon>
        <taxon>Streptomyces</taxon>
    </lineage>
</organism>
<sequence>MAVALLTAGTVVVPVSAEAIAAPMHSPAAMAPAAPSFDRDHGPSHHRHGEVGRYRDHRHPGGYRLRYCDRHHGWDRHRHHNHHSYRWDCYPYGRR</sequence>
<keyword evidence="3" id="KW-1185">Reference proteome</keyword>
<feature type="compositionally biased region" description="Basic and acidic residues" evidence="1">
    <location>
        <begin position="37"/>
        <end position="54"/>
    </location>
</feature>
<dbReference type="AlphaFoldDB" id="A0A0B5DFA2"/>
<evidence type="ECO:0000313" key="2">
    <source>
        <dbReference type="EMBL" id="AJE39131.1"/>
    </source>
</evidence>
<name>A0A0B5DFA2_9ACTN</name>
<dbReference type="Proteomes" id="UP000031526">
    <property type="component" value="Chromosome"/>
</dbReference>
<proteinExistence type="predicted"/>
<gene>
    <name evidence="2" type="ORF">SNOD_03090</name>
</gene>
<dbReference type="HOGENOM" id="CLU_2371585_0_0_11"/>